<dbReference type="Proteomes" id="UP000006911">
    <property type="component" value="Unassembled WGS sequence"/>
</dbReference>
<proteinExistence type="predicted"/>
<dbReference type="HOGENOM" id="CLU_2499515_0_0_1"/>
<dbReference type="KEGG" id="tml:GSTUM_00011973001"/>
<dbReference type="GeneID" id="9186728"/>
<feature type="region of interest" description="Disordered" evidence="1">
    <location>
        <begin position="40"/>
        <end position="86"/>
    </location>
</feature>
<dbReference type="RefSeq" id="XP_002842305.1">
    <property type="nucleotide sequence ID" value="XM_002842259.1"/>
</dbReference>
<dbReference type="InParanoid" id="D5GPQ3"/>
<reference evidence="2 3" key="1">
    <citation type="journal article" date="2010" name="Nature">
        <title>Perigord black truffle genome uncovers evolutionary origins and mechanisms of symbiosis.</title>
        <authorList>
            <person name="Martin F."/>
            <person name="Kohler A."/>
            <person name="Murat C."/>
            <person name="Balestrini R."/>
            <person name="Coutinho P.M."/>
            <person name="Jaillon O."/>
            <person name="Montanini B."/>
            <person name="Morin E."/>
            <person name="Noel B."/>
            <person name="Percudani R."/>
            <person name="Porcel B."/>
            <person name="Rubini A."/>
            <person name="Amicucci A."/>
            <person name="Amselem J."/>
            <person name="Anthouard V."/>
            <person name="Arcioni S."/>
            <person name="Artiguenave F."/>
            <person name="Aury J.M."/>
            <person name="Ballario P."/>
            <person name="Bolchi A."/>
            <person name="Brenna A."/>
            <person name="Brun A."/>
            <person name="Buee M."/>
            <person name="Cantarel B."/>
            <person name="Chevalier G."/>
            <person name="Couloux A."/>
            <person name="Da Silva C."/>
            <person name="Denoeud F."/>
            <person name="Duplessis S."/>
            <person name="Ghignone S."/>
            <person name="Hilselberger B."/>
            <person name="Iotti M."/>
            <person name="Marcais B."/>
            <person name="Mello A."/>
            <person name="Miranda M."/>
            <person name="Pacioni G."/>
            <person name="Quesneville H."/>
            <person name="Riccioni C."/>
            <person name="Ruotolo R."/>
            <person name="Splivallo R."/>
            <person name="Stocchi V."/>
            <person name="Tisserant E."/>
            <person name="Viscomi A.R."/>
            <person name="Zambonelli A."/>
            <person name="Zampieri E."/>
            <person name="Henrissat B."/>
            <person name="Lebrun M.H."/>
            <person name="Paolocci F."/>
            <person name="Bonfante P."/>
            <person name="Ottonello S."/>
            <person name="Wincker P."/>
        </authorList>
    </citation>
    <scope>NUCLEOTIDE SEQUENCE [LARGE SCALE GENOMIC DNA]</scope>
    <source>
        <strain evidence="2 3">Mel28</strain>
    </source>
</reference>
<sequence length="86" mass="9156">MPSKDEDAEFAKAYRDLMEAEKHAATLENQLNSLEHKLDSFLAEHEGKHPESDNTNASGSISGGAFGTGVNAPQGGDVEKAPKDSQ</sequence>
<keyword evidence="3" id="KW-1185">Reference proteome</keyword>
<accession>D5GPQ3</accession>
<gene>
    <name evidence="2" type="ORF">GSTUM_00011973001</name>
</gene>
<feature type="compositionally biased region" description="Basic and acidic residues" evidence="1">
    <location>
        <begin position="77"/>
        <end position="86"/>
    </location>
</feature>
<evidence type="ECO:0000313" key="2">
    <source>
        <dbReference type="EMBL" id="CAZ86496.1"/>
    </source>
</evidence>
<feature type="compositionally biased region" description="Basic and acidic residues" evidence="1">
    <location>
        <begin position="40"/>
        <end position="52"/>
    </location>
</feature>
<protein>
    <submittedName>
        <fullName evidence="2">(Perigord truffle) hypothetical protein</fullName>
    </submittedName>
</protein>
<dbReference type="AlphaFoldDB" id="D5GPQ3"/>
<dbReference type="EMBL" id="FN430377">
    <property type="protein sequence ID" value="CAZ86496.1"/>
    <property type="molecule type" value="Genomic_DNA"/>
</dbReference>
<evidence type="ECO:0000313" key="3">
    <source>
        <dbReference type="Proteomes" id="UP000006911"/>
    </source>
</evidence>
<name>D5GPQ3_TUBMM</name>
<evidence type="ECO:0000256" key="1">
    <source>
        <dbReference type="SAM" id="MobiDB-lite"/>
    </source>
</evidence>
<organism evidence="2 3">
    <name type="scientific">Tuber melanosporum (strain Mel28)</name>
    <name type="common">Perigord black truffle</name>
    <dbReference type="NCBI Taxonomy" id="656061"/>
    <lineage>
        <taxon>Eukaryota</taxon>
        <taxon>Fungi</taxon>
        <taxon>Dikarya</taxon>
        <taxon>Ascomycota</taxon>
        <taxon>Pezizomycotina</taxon>
        <taxon>Pezizomycetes</taxon>
        <taxon>Pezizales</taxon>
        <taxon>Tuberaceae</taxon>
        <taxon>Tuber</taxon>
    </lineage>
</organism>